<feature type="transmembrane region" description="Helical" evidence="1">
    <location>
        <begin position="98"/>
        <end position="119"/>
    </location>
</feature>
<organism evidence="2 3">
    <name type="scientific">Pseudoalteromonas issachenkonii</name>
    <dbReference type="NCBI Taxonomy" id="152297"/>
    <lineage>
        <taxon>Bacteria</taxon>
        <taxon>Pseudomonadati</taxon>
        <taxon>Pseudomonadota</taxon>
        <taxon>Gammaproteobacteria</taxon>
        <taxon>Alteromonadales</taxon>
        <taxon>Pseudoalteromonadaceae</taxon>
        <taxon>Pseudoalteromonas</taxon>
    </lineage>
</organism>
<evidence type="ECO:0000313" key="3">
    <source>
        <dbReference type="Proteomes" id="UP000217258"/>
    </source>
</evidence>
<gene>
    <name evidence="2" type="ORF">PISS_a1417</name>
</gene>
<dbReference type="EMBL" id="CP011030">
    <property type="protein sequence ID" value="ATC90348.1"/>
    <property type="molecule type" value="Genomic_DNA"/>
</dbReference>
<evidence type="ECO:0000256" key="1">
    <source>
        <dbReference type="SAM" id="Phobius"/>
    </source>
</evidence>
<accession>A0ABM6N250</accession>
<protein>
    <recommendedName>
        <fullName evidence="4">3-phosphoshikimate 1-carboxyvinyltransferase</fullName>
    </recommendedName>
</protein>
<dbReference type="Proteomes" id="UP000217258">
    <property type="component" value="Chromosome I"/>
</dbReference>
<proteinExistence type="predicted"/>
<evidence type="ECO:0000313" key="2">
    <source>
        <dbReference type="EMBL" id="ATC90348.1"/>
    </source>
</evidence>
<name>A0ABM6N250_9GAMM</name>
<keyword evidence="1" id="KW-0472">Membrane</keyword>
<keyword evidence="1" id="KW-0812">Transmembrane</keyword>
<evidence type="ECO:0008006" key="4">
    <source>
        <dbReference type="Google" id="ProtNLM"/>
    </source>
</evidence>
<reference evidence="2 3" key="1">
    <citation type="submission" date="2015-06" db="EMBL/GenBank/DDBJ databases">
        <authorList>
            <person name="Xie B.-B."/>
            <person name="Rong J.-C."/>
            <person name="Qin Q.-L."/>
            <person name="Zhang Y.-Z."/>
        </authorList>
    </citation>
    <scope>NUCLEOTIDE SEQUENCE [LARGE SCALE GENOMIC DNA]</scope>
    <source>
        <strain evidence="2 3">KMM 3549</strain>
    </source>
</reference>
<keyword evidence="3" id="KW-1185">Reference proteome</keyword>
<keyword evidence="1" id="KW-1133">Transmembrane helix</keyword>
<sequence>MAINNHVAFEVFLSNLKQDPAIRSLLERMPKNIQSTFTDEQLAHLKIAIGARQWGNHTVDCRGVVKFFKYRYYYVVLAGRNRRELSIKEQKIARFTQAIILSLVVTFIILFTLLVLYLIKSALGIDIFEGYSFGVWSWFKGLFN</sequence>